<comment type="caution">
    <text evidence="1">The sequence shown here is derived from an EMBL/GenBank/DDBJ whole genome shotgun (WGS) entry which is preliminary data.</text>
</comment>
<protein>
    <submittedName>
        <fullName evidence="1">Stage III sporulation protein AD</fullName>
    </submittedName>
</protein>
<keyword evidence="2" id="KW-1185">Reference proteome</keyword>
<evidence type="ECO:0000313" key="2">
    <source>
        <dbReference type="Proteomes" id="UP000304953"/>
    </source>
</evidence>
<accession>A0AC61RU43</accession>
<gene>
    <name evidence="1" type="ORF">E5329_14750</name>
</gene>
<dbReference type="Proteomes" id="UP000304953">
    <property type="component" value="Unassembled WGS sequence"/>
</dbReference>
<organism evidence="1 2">
    <name type="scientific">Petralouisia muris</name>
    <dbReference type="NCBI Taxonomy" id="3032872"/>
    <lineage>
        <taxon>Bacteria</taxon>
        <taxon>Bacillati</taxon>
        <taxon>Bacillota</taxon>
        <taxon>Clostridia</taxon>
        <taxon>Lachnospirales</taxon>
        <taxon>Lachnospiraceae</taxon>
        <taxon>Petralouisia</taxon>
    </lineage>
</organism>
<dbReference type="EMBL" id="SRYA01000029">
    <property type="protein sequence ID" value="TGY95424.1"/>
    <property type="molecule type" value="Genomic_DNA"/>
</dbReference>
<proteinExistence type="predicted"/>
<sequence>MDILKIAVLGIVGMLLGIILKEQKKEYELFVTLGVSLCIFYFIMSKLELVLSVISRMQDYVRLDTGYIAILIKMIGITYVAEFSSNLCKDAGYQAVAGQIEMYGKLSILVISMPVLLVLLETIGEFLS</sequence>
<evidence type="ECO:0000313" key="1">
    <source>
        <dbReference type="EMBL" id="TGY95424.1"/>
    </source>
</evidence>
<name>A0AC61RU43_9FIRM</name>
<reference evidence="1" key="1">
    <citation type="submission" date="2019-04" db="EMBL/GenBank/DDBJ databases">
        <title>Microbes associate with the intestines of laboratory mice.</title>
        <authorList>
            <person name="Navarre W."/>
            <person name="Wong E."/>
            <person name="Huang K."/>
            <person name="Tropini C."/>
            <person name="Ng K."/>
            <person name="Yu B."/>
        </authorList>
    </citation>
    <scope>NUCLEOTIDE SEQUENCE</scope>
    <source>
        <strain evidence="1">NM01_1-7b</strain>
    </source>
</reference>